<keyword evidence="3" id="KW-1133">Transmembrane helix</keyword>
<dbReference type="AlphaFoldDB" id="A0A2A6CJQ3"/>
<proteinExistence type="inferred from homology"/>
<gene>
    <name evidence="6" type="primary">WBGene00203198</name>
</gene>
<organism evidence="6 7">
    <name type="scientific">Pristionchus pacificus</name>
    <name type="common">Parasitic nematode worm</name>
    <dbReference type="NCBI Taxonomy" id="54126"/>
    <lineage>
        <taxon>Eukaryota</taxon>
        <taxon>Metazoa</taxon>
        <taxon>Ecdysozoa</taxon>
        <taxon>Nematoda</taxon>
        <taxon>Chromadorea</taxon>
        <taxon>Rhabditida</taxon>
        <taxon>Rhabditina</taxon>
        <taxon>Diplogasteromorpha</taxon>
        <taxon>Diplogasteroidea</taxon>
        <taxon>Neodiplogasteridae</taxon>
        <taxon>Pristionchus</taxon>
    </lineage>
</organism>
<dbReference type="InterPro" id="IPR051080">
    <property type="entry name" value="Nematode_rcpt-like_serp_alpha"/>
</dbReference>
<sequence>MIYAIVDIVNRLKTIQLISQSAIRLQRQLFFTLCLQLRLFSRCYEWTHIGMPERLILRSTKMLRVTPLCTFHRHRSRMAIGTPILTSCFLPLDALVVILSTTDYRREFAKILSPCRSNNNVIAISCIIFPSFSMDSCQLAEQLYHSTNLHALQWVHFICSFISVILCIYTAVKYVHKSLFDSVTKELIIAVYIFCTSHAGALAVLQLAHLISRYSASSPCDAQVPTKLCIVRMMISSSVPGFCILHFGIATQRLQSTFMLSNRIQKITARFFMLIYPCIFGYFTFHNEPMEGLSPYCLSLNKSTVVLMMLNLYAMVGTDIMSACSTLVLWWFNVAMLRRERQEYRLDKTFHRKQNIFAIKQFLPVTIIHTITYIITFFVYSYSTYISQLLSPANTVMPYYCVLAPLTLLVLIRRGKFERTNMLRSFIAPERREVNKDMYFLQLKDQWSPKQKL</sequence>
<dbReference type="PANTHER" id="PTHR31357:SF5">
    <property type="entry name" value="SERPENTINE RECEPTOR CLASS ALPHA-1-RELATED"/>
    <property type="match status" value="1"/>
</dbReference>
<dbReference type="GO" id="GO:0050907">
    <property type="term" value="P:detection of chemical stimulus involved in sensory perception"/>
    <property type="evidence" value="ECO:0000318"/>
    <property type="project" value="GO_Central"/>
</dbReference>
<dbReference type="EnsemblMetazoa" id="PPA30330.1">
    <property type="protein sequence ID" value="PPA30330.1"/>
    <property type="gene ID" value="WBGene00203198"/>
</dbReference>
<reference evidence="6" key="2">
    <citation type="submission" date="2022-06" db="UniProtKB">
        <authorList>
            <consortium name="EnsemblMetazoa"/>
        </authorList>
    </citation>
    <scope>IDENTIFICATION</scope>
    <source>
        <strain evidence="6">PS312</strain>
    </source>
</reference>
<evidence type="ECO:0000256" key="3">
    <source>
        <dbReference type="ARBA" id="ARBA00022989"/>
    </source>
</evidence>
<dbReference type="GO" id="GO:0016020">
    <property type="term" value="C:membrane"/>
    <property type="evidence" value="ECO:0007669"/>
    <property type="project" value="UniProtKB-SubCell"/>
</dbReference>
<dbReference type="GO" id="GO:0004930">
    <property type="term" value="F:G protein-coupled receptor activity"/>
    <property type="evidence" value="ECO:0007669"/>
    <property type="project" value="InterPro"/>
</dbReference>
<name>A0A2A6CJQ3_PRIPA</name>
<comment type="similarity">
    <text evidence="5">Belongs to the nematode receptor-like protein sra family.</text>
</comment>
<protein>
    <submittedName>
        <fullName evidence="6">G protein-coupled receptor</fullName>
    </submittedName>
</protein>
<dbReference type="GO" id="GO:0004984">
    <property type="term" value="F:olfactory receptor activity"/>
    <property type="evidence" value="ECO:0000318"/>
    <property type="project" value="GO_Central"/>
</dbReference>
<comment type="subcellular location">
    <subcellularLocation>
        <location evidence="1">Membrane</location>
        <topology evidence="1">Multi-pass membrane protein</topology>
    </subcellularLocation>
</comment>
<keyword evidence="2" id="KW-0812">Transmembrane</keyword>
<dbReference type="Proteomes" id="UP000005239">
    <property type="component" value="Unassembled WGS sequence"/>
</dbReference>
<evidence type="ECO:0000313" key="6">
    <source>
        <dbReference type="EnsemblMetazoa" id="PPA30330.1"/>
    </source>
</evidence>
<dbReference type="PANTHER" id="PTHR31357">
    <property type="entry name" value="SERPENTINE RECEPTOR CLASS ALPHA-10"/>
    <property type="match status" value="1"/>
</dbReference>
<evidence type="ECO:0000256" key="5">
    <source>
        <dbReference type="ARBA" id="ARBA00037994"/>
    </source>
</evidence>
<keyword evidence="7" id="KW-1185">Reference proteome</keyword>
<accession>A0A2A6CJQ3</accession>
<reference evidence="7" key="1">
    <citation type="journal article" date="2008" name="Nat. Genet.">
        <title>The Pristionchus pacificus genome provides a unique perspective on nematode lifestyle and parasitism.</title>
        <authorList>
            <person name="Dieterich C."/>
            <person name="Clifton S.W."/>
            <person name="Schuster L.N."/>
            <person name="Chinwalla A."/>
            <person name="Delehaunty K."/>
            <person name="Dinkelacker I."/>
            <person name="Fulton L."/>
            <person name="Fulton R."/>
            <person name="Godfrey J."/>
            <person name="Minx P."/>
            <person name="Mitreva M."/>
            <person name="Roeseler W."/>
            <person name="Tian H."/>
            <person name="Witte H."/>
            <person name="Yang S.P."/>
            <person name="Wilson R.K."/>
            <person name="Sommer R.J."/>
        </authorList>
    </citation>
    <scope>NUCLEOTIDE SEQUENCE [LARGE SCALE GENOMIC DNA]</scope>
    <source>
        <strain evidence="7">PS312</strain>
    </source>
</reference>
<dbReference type="Pfam" id="PF02117">
    <property type="entry name" value="7TM_GPCR_Sra"/>
    <property type="match status" value="1"/>
</dbReference>
<accession>A0A8R1YLG2</accession>
<keyword evidence="4" id="KW-0472">Membrane</keyword>
<evidence type="ECO:0000313" key="7">
    <source>
        <dbReference type="Proteomes" id="UP000005239"/>
    </source>
</evidence>
<dbReference type="InterPro" id="IPR000344">
    <property type="entry name" value="7TM_GPCR_serpentine_rcpt_Sra"/>
</dbReference>
<evidence type="ECO:0000256" key="1">
    <source>
        <dbReference type="ARBA" id="ARBA00004141"/>
    </source>
</evidence>
<evidence type="ECO:0000256" key="4">
    <source>
        <dbReference type="ARBA" id="ARBA00023136"/>
    </source>
</evidence>
<evidence type="ECO:0000256" key="2">
    <source>
        <dbReference type="ARBA" id="ARBA00022692"/>
    </source>
</evidence>